<name>A0A369MI43_EGGLN</name>
<proteinExistence type="predicted"/>
<dbReference type="AlphaFoldDB" id="A0A369MI43"/>
<dbReference type="SUPFAM" id="SSF52540">
    <property type="entry name" value="P-loop containing nucleoside triphosphate hydrolases"/>
    <property type="match status" value="1"/>
</dbReference>
<dbReference type="RefSeq" id="WP_114513143.1">
    <property type="nucleotide sequence ID" value="NZ_AP031442.1"/>
</dbReference>
<dbReference type="InterPro" id="IPR027417">
    <property type="entry name" value="P-loop_NTPase"/>
</dbReference>
<reference evidence="2 3" key="1">
    <citation type="journal article" date="2018" name="Elife">
        <title>Discovery and characterization of a prevalent human gut bacterial enzyme sufficient for the inactivation of a family of plant toxins.</title>
        <authorList>
            <person name="Koppel N."/>
            <person name="Bisanz J.E."/>
            <person name="Pandelia M.E."/>
            <person name="Turnbaugh P.J."/>
            <person name="Balskus E.P."/>
        </authorList>
    </citation>
    <scope>NUCLEOTIDE SEQUENCE [LARGE SCALE GENOMIC DNA]</scope>
    <source>
        <strain evidence="2 3">W1 BHI 6</strain>
    </source>
</reference>
<dbReference type="GO" id="GO:0006355">
    <property type="term" value="P:regulation of DNA-templated transcription"/>
    <property type="evidence" value="ECO:0007669"/>
    <property type="project" value="InterPro"/>
</dbReference>
<dbReference type="Pfam" id="PF03704">
    <property type="entry name" value="BTAD"/>
    <property type="match status" value="1"/>
</dbReference>
<feature type="domain" description="Bacterial transcriptional activator" evidence="1">
    <location>
        <begin position="717"/>
        <end position="860"/>
    </location>
</feature>
<dbReference type="EMBL" id="PPTU01000010">
    <property type="protein sequence ID" value="RDB70309.1"/>
    <property type="molecule type" value="Genomic_DNA"/>
</dbReference>
<accession>A0A369MI43</accession>
<dbReference type="Proteomes" id="UP000253970">
    <property type="component" value="Unassembled WGS sequence"/>
</dbReference>
<dbReference type="GO" id="GO:0003677">
    <property type="term" value="F:DNA binding"/>
    <property type="evidence" value="ECO:0007669"/>
    <property type="project" value="InterPro"/>
</dbReference>
<comment type="caution">
    <text evidence="2">The sequence shown here is derived from an EMBL/GenBank/DDBJ whole genome shotgun (WGS) entry which is preliminary data.</text>
</comment>
<dbReference type="InterPro" id="IPR005158">
    <property type="entry name" value="BTAD"/>
</dbReference>
<dbReference type="SUPFAM" id="SSF48452">
    <property type="entry name" value="TPR-like"/>
    <property type="match status" value="1"/>
</dbReference>
<organism evidence="2 3">
    <name type="scientific">Eggerthella lenta</name>
    <name type="common">Eubacterium lentum</name>
    <dbReference type="NCBI Taxonomy" id="84112"/>
    <lineage>
        <taxon>Bacteria</taxon>
        <taxon>Bacillati</taxon>
        <taxon>Actinomycetota</taxon>
        <taxon>Coriobacteriia</taxon>
        <taxon>Eggerthellales</taxon>
        <taxon>Eggerthellaceae</taxon>
        <taxon>Eggerthella</taxon>
    </lineage>
</organism>
<dbReference type="Gene3D" id="1.10.10.10">
    <property type="entry name" value="Winged helix-like DNA-binding domain superfamily/Winged helix DNA-binding domain"/>
    <property type="match status" value="1"/>
</dbReference>
<protein>
    <submittedName>
        <fullName evidence="2">SARP family transcriptional regulator</fullName>
    </submittedName>
</protein>
<dbReference type="PANTHER" id="PTHR35807">
    <property type="entry name" value="TRANSCRIPTIONAL REGULATOR REDD-RELATED"/>
    <property type="match status" value="1"/>
</dbReference>
<dbReference type="InterPro" id="IPR016032">
    <property type="entry name" value="Sig_transdc_resp-reg_C-effctor"/>
</dbReference>
<dbReference type="InterPro" id="IPR051677">
    <property type="entry name" value="AfsR-DnrI-RedD_regulator"/>
</dbReference>
<dbReference type="InterPro" id="IPR036388">
    <property type="entry name" value="WH-like_DNA-bd_sf"/>
</dbReference>
<dbReference type="Gene3D" id="1.25.40.10">
    <property type="entry name" value="Tetratricopeptide repeat domain"/>
    <property type="match status" value="1"/>
</dbReference>
<evidence type="ECO:0000313" key="2">
    <source>
        <dbReference type="EMBL" id="RDB70309.1"/>
    </source>
</evidence>
<gene>
    <name evidence="2" type="ORF">C1875_08010</name>
</gene>
<dbReference type="SMART" id="SM01043">
    <property type="entry name" value="BTAD"/>
    <property type="match status" value="1"/>
</dbReference>
<evidence type="ECO:0000313" key="3">
    <source>
        <dbReference type="Proteomes" id="UP000253970"/>
    </source>
</evidence>
<dbReference type="InterPro" id="IPR011990">
    <property type="entry name" value="TPR-like_helical_dom_sf"/>
</dbReference>
<evidence type="ECO:0000259" key="1">
    <source>
        <dbReference type="SMART" id="SM01043"/>
    </source>
</evidence>
<dbReference type="SUPFAM" id="SSF46894">
    <property type="entry name" value="C-terminal effector domain of the bipartite response regulators"/>
    <property type="match status" value="1"/>
</dbReference>
<sequence>MPEFLKKASCRGRRPLHLVPRRQIPRPNLIAKLLRERHVARFIVAPDGFGKTGLAMEYADTVFSFEHVVWLDGRSPCFLRDLDRGVIARTLLEGDPQPFLVVIDDVPLLDPERAELLSDELDLLLDRDCEVMVACMPSRDAFARHRDRIKLTAVDLLLTDEEVDLLRTPGERSSDPASTIAPACRVATFVWGSDEERAGFLSAVLGEELPADLLLPLFVMASLGKGTFEDVAAFGPFGPDQDALLAEQYPYLGIDSRSGRFEAAPFEVEALAGAFARKLGALADRSLFSDASTLVVRLGDALAMRGEHERACDFVRLLASRAPRASWLAKHGAALLEAACLVPACEVHRSLSGETAGKGALLSAHEAVRRALLGDRQAACVAARKAVRDRNAPSSVQMTGALVLAQCAEADERRRADKLVVSLLAAAGIADAAEAPREAVCAKAPEDRGWLAAGCVHAQLRKAGCPEAARVWLDWHDDGARGSFLKQSAAEVLRQAAASGAGEARSIELDRLGAFVRKEVSQASRGTLGLGDALAGIAYERACERGAIAVPALDAQAALAVRRIEMRLFSQRNACERLELERLERERVFVATHPDAYREEGRATRLPKLPSSVPALTVNLFGGLDVLMGDERVDPSLFSRQKVKTLLALLVLHNGREFSRDKLVGLLWPDSEIMHGRKNFYGIWAMLRRALTLPSGECPYLIRQQQGLRLDASLLTSDVAQLEDVCRTLLFERPGYGGWAQVYSQVNDRFSDDLLPSENGNDALASLRVDYRNRLVDALVAASTRLVAAGEAQEGLWFARAALQRDRSREDAYICLMQAQLAAGQRTAALETYFACRRFLTDELGIDPSLETMRLYRSIIETETDFE</sequence>